<evidence type="ECO:0000313" key="2">
    <source>
        <dbReference type="Proteomes" id="UP001230504"/>
    </source>
</evidence>
<dbReference type="Proteomes" id="UP001230504">
    <property type="component" value="Unassembled WGS sequence"/>
</dbReference>
<gene>
    <name evidence="1" type="ORF">LY79DRAFT_562832</name>
</gene>
<sequence length="82" mass="8964">MVSAIPQSNGAIPKLNQNLPKVLATITILSVLLDQTIHTLGSEKEKLGMTGGEERFVLNSPSPMAFPRRFHRLSGYGALFEK</sequence>
<name>A0AAD8V049_9PEZI</name>
<dbReference type="GeneID" id="85442747"/>
<organism evidence="1 2">
    <name type="scientific">Colletotrichum navitas</name>
    <dbReference type="NCBI Taxonomy" id="681940"/>
    <lineage>
        <taxon>Eukaryota</taxon>
        <taxon>Fungi</taxon>
        <taxon>Dikarya</taxon>
        <taxon>Ascomycota</taxon>
        <taxon>Pezizomycotina</taxon>
        <taxon>Sordariomycetes</taxon>
        <taxon>Hypocreomycetidae</taxon>
        <taxon>Glomerellales</taxon>
        <taxon>Glomerellaceae</taxon>
        <taxon>Colletotrichum</taxon>
        <taxon>Colletotrichum graminicola species complex</taxon>
    </lineage>
</organism>
<comment type="caution">
    <text evidence="1">The sequence shown here is derived from an EMBL/GenBank/DDBJ whole genome shotgun (WGS) entry which is preliminary data.</text>
</comment>
<dbReference type="EMBL" id="JAHLJV010000060">
    <property type="protein sequence ID" value="KAK1579920.1"/>
    <property type="molecule type" value="Genomic_DNA"/>
</dbReference>
<proteinExistence type="predicted"/>
<dbReference type="RefSeq" id="XP_060410998.1">
    <property type="nucleotide sequence ID" value="XM_060558507.1"/>
</dbReference>
<reference evidence="1" key="1">
    <citation type="submission" date="2021-06" db="EMBL/GenBank/DDBJ databases">
        <title>Comparative genomics, transcriptomics and evolutionary studies reveal genomic signatures of adaptation to plant cell wall in hemibiotrophic fungi.</title>
        <authorList>
            <consortium name="DOE Joint Genome Institute"/>
            <person name="Baroncelli R."/>
            <person name="Diaz J.F."/>
            <person name="Benocci T."/>
            <person name="Peng M."/>
            <person name="Battaglia E."/>
            <person name="Haridas S."/>
            <person name="Andreopoulos W."/>
            <person name="Labutti K."/>
            <person name="Pangilinan J."/>
            <person name="Floch G.L."/>
            <person name="Makela M.R."/>
            <person name="Henrissat B."/>
            <person name="Grigoriev I.V."/>
            <person name="Crouch J.A."/>
            <person name="De Vries R.P."/>
            <person name="Sukno S.A."/>
            <person name="Thon M.R."/>
        </authorList>
    </citation>
    <scope>NUCLEOTIDE SEQUENCE</scope>
    <source>
        <strain evidence="1">CBS 125086</strain>
    </source>
</reference>
<keyword evidence="2" id="KW-1185">Reference proteome</keyword>
<evidence type="ECO:0000313" key="1">
    <source>
        <dbReference type="EMBL" id="KAK1579920.1"/>
    </source>
</evidence>
<dbReference type="AlphaFoldDB" id="A0AAD8V049"/>
<protein>
    <submittedName>
        <fullName evidence="1">Uncharacterized protein</fullName>
    </submittedName>
</protein>
<accession>A0AAD8V049</accession>